<accession>S5N938</accession>
<protein>
    <submittedName>
        <fullName evidence="1">Diguanylate kinase signaling-like protein</fullName>
    </submittedName>
</protein>
<keyword evidence="2" id="KW-1185">Reference proteome</keyword>
<dbReference type="KEGG" id="vg:16489407"/>
<sequence length="326" mass="39269">MIRFYRFVYKPSTTTIQVLLEIMEPLSLKQFAFNCATINRIEVTVTNIDYKELSKGFINVYFINYNKSIIKFKTMVKFIINTYDKLPLYKHLDISFFGVRFINECLKKNLNSLKCYNVVRFILSMINVCYIQKHWYCKSQISIKTFDVTLDKKCQCGNPNRLDVDFLENKRLNYIKHYISKNNIQYNNRKKNCYVIKAEIVGFIDDEDSYETMMMCNSTFETNNCNFVDSYYINDRGKSFRKMDEKKLKNPTKCDQMFTHKTDCCQRLKLVHYTTKDWPRIFKRYIVNKYFYCKTCYRPMYNINSIKNKIDRSKVNIFCHTCLLKT</sequence>
<dbReference type="Proteomes" id="UP000203768">
    <property type="component" value="Segment"/>
</dbReference>
<dbReference type="EMBL" id="KF158713">
    <property type="protein sequence ID" value="AGR56757.1"/>
    <property type="molecule type" value="Genomic_DNA"/>
</dbReference>
<dbReference type="RefSeq" id="YP_008378221.1">
    <property type="nucleotide sequence ID" value="NC_021923.1"/>
</dbReference>
<dbReference type="GO" id="GO:0016301">
    <property type="term" value="F:kinase activity"/>
    <property type="evidence" value="ECO:0007669"/>
    <property type="project" value="UniProtKB-KW"/>
</dbReference>
<keyword evidence="1" id="KW-0418">Kinase</keyword>
<evidence type="ECO:0000313" key="2">
    <source>
        <dbReference type="Proteomes" id="UP000203768"/>
    </source>
</evidence>
<dbReference type="GeneID" id="16489407"/>
<keyword evidence="1" id="KW-0808">Transferase</keyword>
<organism evidence="1 2">
    <name type="scientific">Hemileuca sp. nucleopolyhedrovirus</name>
    <dbReference type="NCBI Taxonomy" id="1367203"/>
    <lineage>
        <taxon>Viruses</taxon>
        <taxon>Viruses incertae sedis</taxon>
        <taxon>Naldaviricetes</taxon>
        <taxon>Lefavirales</taxon>
        <taxon>Baculoviridae</taxon>
        <taxon>Alphabaculovirus</taxon>
        <taxon>Alphabaculovirus heleucae</taxon>
        <taxon>Hemileuca species nucleopolyhedrovirus</taxon>
    </lineage>
</organism>
<gene>
    <name evidence="1" type="ORF">Hesp005</name>
</gene>
<reference evidence="1 2" key="1">
    <citation type="journal article" date="2013" name="Virus Genes">
        <title>The genome of a baculovirus isolated from Hemileuca sp. encodes a serpin ortholog.</title>
        <authorList>
            <person name="Rohrmann G.F."/>
            <person name="Erlandson M.A."/>
            <person name="Theilmann D.A."/>
        </authorList>
    </citation>
    <scope>NUCLEOTIDE SEQUENCE [LARGE SCALE GENOMIC DNA]</scope>
</reference>
<name>S5N938_9ABAC</name>
<proteinExistence type="predicted"/>
<evidence type="ECO:0000313" key="1">
    <source>
        <dbReference type="EMBL" id="AGR56757.1"/>
    </source>
</evidence>